<accession>A0AAE8MKV0</accession>
<evidence type="ECO:0000313" key="2">
    <source>
        <dbReference type="EMBL" id="SPJ87961.1"/>
    </source>
</evidence>
<protein>
    <submittedName>
        <fullName evidence="2">Uncharacterized protein</fullName>
    </submittedName>
</protein>
<proteinExistence type="predicted"/>
<evidence type="ECO:0000313" key="3">
    <source>
        <dbReference type="Proteomes" id="UP001187734"/>
    </source>
</evidence>
<gene>
    <name evidence="2" type="ORF">FTOL_12430</name>
</gene>
<dbReference type="AlphaFoldDB" id="A0AAE8MKV0"/>
<dbReference type="EMBL" id="ONZP01000591">
    <property type="protein sequence ID" value="SPJ87961.1"/>
    <property type="molecule type" value="Genomic_DNA"/>
</dbReference>
<name>A0AAE8MKV0_9HYPO</name>
<reference evidence="2" key="1">
    <citation type="submission" date="2018-03" db="EMBL/GenBank/DDBJ databases">
        <authorList>
            <person name="Guldener U."/>
        </authorList>
    </citation>
    <scope>NUCLEOTIDE SEQUENCE</scope>
</reference>
<organism evidence="2 3">
    <name type="scientific">Fusarium torulosum</name>
    <dbReference type="NCBI Taxonomy" id="33205"/>
    <lineage>
        <taxon>Eukaryota</taxon>
        <taxon>Fungi</taxon>
        <taxon>Dikarya</taxon>
        <taxon>Ascomycota</taxon>
        <taxon>Pezizomycotina</taxon>
        <taxon>Sordariomycetes</taxon>
        <taxon>Hypocreomycetidae</taxon>
        <taxon>Hypocreales</taxon>
        <taxon>Nectriaceae</taxon>
        <taxon>Fusarium</taxon>
    </lineage>
</organism>
<feature type="region of interest" description="Disordered" evidence="1">
    <location>
        <begin position="1"/>
        <end position="29"/>
    </location>
</feature>
<dbReference type="Proteomes" id="UP001187734">
    <property type="component" value="Unassembled WGS sequence"/>
</dbReference>
<feature type="compositionally biased region" description="Polar residues" evidence="1">
    <location>
        <begin position="1"/>
        <end position="21"/>
    </location>
</feature>
<sequence length="83" mass="8837">MGGQLSTEMNAEEINGQSKAQLSRGRGNKSSAFSLSLTEEVIDAAASSSEALNNDVILHSQEAQQDIQPAMGMTGKKRLPFRA</sequence>
<evidence type="ECO:0000256" key="1">
    <source>
        <dbReference type="SAM" id="MobiDB-lite"/>
    </source>
</evidence>
<comment type="caution">
    <text evidence="2">The sequence shown here is derived from an EMBL/GenBank/DDBJ whole genome shotgun (WGS) entry which is preliminary data.</text>
</comment>
<keyword evidence="3" id="KW-1185">Reference proteome</keyword>